<evidence type="ECO:0000313" key="3">
    <source>
        <dbReference type="Proteomes" id="UP001470230"/>
    </source>
</evidence>
<comment type="caution">
    <text evidence="2">The sequence shown here is derived from an EMBL/GenBank/DDBJ whole genome shotgun (WGS) entry which is preliminary data.</text>
</comment>
<dbReference type="InterPro" id="IPR036770">
    <property type="entry name" value="Ankyrin_rpt-contain_sf"/>
</dbReference>
<dbReference type="Pfam" id="PF11929">
    <property type="entry name" value="DUF3447"/>
    <property type="match status" value="1"/>
</dbReference>
<dbReference type="PANTHER" id="PTHR24159">
    <property type="match status" value="1"/>
</dbReference>
<keyword evidence="3" id="KW-1185">Reference proteome</keyword>
<feature type="domain" description="DUF3447" evidence="1">
    <location>
        <begin position="220"/>
        <end position="295"/>
    </location>
</feature>
<accession>A0ABR2KK58</accession>
<dbReference type="PANTHER" id="PTHR24159:SF5">
    <property type="entry name" value="ANK_REP_REGION DOMAIN-CONTAINING PROTEIN"/>
    <property type="match status" value="1"/>
</dbReference>
<dbReference type="InterPro" id="IPR020683">
    <property type="entry name" value="DUF3447"/>
</dbReference>
<dbReference type="SUPFAM" id="SSF48403">
    <property type="entry name" value="Ankyrin repeat"/>
    <property type="match status" value="1"/>
</dbReference>
<gene>
    <name evidence="2" type="ORF">M9Y10_028678</name>
</gene>
<dbReference type="Gene3D" id="1.25.40.20">
    <property type="entry name" value="Ankyrin repeat-containing domain"/>
    <property type="match status" value="1"/>
</dbReference>
<organism evidence="2 3">
    <name type="scientific">Tritrichomonas musculus</name>
    <dbReference type="NCBI Taxonomy" id="1915356"/>
    <lineage>
        <taxon>Eukaryota</taxon>
        <taxon>Metamonada</taxon>
        <taxon>Parabasalia</taxon>
        <taxon>Tritrichomonadida</taxon>
        <taxon>Tritrichomonadidae</taxon>
        <taxon>Tritrichomonas</taxon>
    </lineage>
</organism>
<evidence type="ECO:0000313" key="2">
    <source>
        <dbReference type="EMBL" id="KAK8891469.1"/>
    </source>
</evidence>
<dbReference type="EMBL" id="JAPFFF010000004">
    <property type="protein sequence ID" value="KAK8891469.1"/>
    <property type="molecule type" value="Genomic_DNA"/>
</dbReference>
<protein>
    <recommendedName>
        <fullName evidence="1">DUF3447 domain-containing protein</fullName>
    </recommendedName>
</protein>
<dbReference type="Proteomes" id="UP001470230">
    <property type="component" value="Unassembled WGS sequence"/>
</dbReference>
<sequence>MCNLHEKLANSQEFQNLLSLQHKLVNLSKEDPSDTLKLIEQYLSNRRTKSPLRSIFTLISYISECRPENYEKSCIILSNFLEEIKNNFSTEEIFHIFPNRNYQQFLLKNNILSIEDISAHYHNNQQIIAFFTQNHQEPKINQIIKQNDISKFQEIISKTNLPLSSRIHFAVTDSNKLNNSSKDPTLLEYAIAYSALDIVKFILMNEEEAELDKKDELYKDIGRYAIFGGNSEIIHLLEQNHMISDISSQRMFYLVDAISYHRNEIVDYLIENYNSNFNFDNFSHCLQWSNFQCFYDHIDSILNDVNQLNIYKQSLLIFAAQYGIIEIVECLLSSYKNLNINNQDIYVYSNFFL</sequence>
<reference evidence="2 3" key="1">
    <citation type="submission" date="2024-04" db="EMBL/GenBank/DDBJ databases">
        <title>Tritrichomonas musculus Genome.</title>
        <authorList>
            <person name="Alves-Ferreira E."/>
            <person name="Grigg M."/>
            <person name="Lorenzi H."/>
            <person name="Galac M."/>
        </authorList>
    </citation>
    <scope>NUCLEOTIDE SEQUENCE [LARGE SCALE GENOMIC DNA]</scope>
    <source>
        <strain evidence="2 3">EAF2021</strain>
    </source>
</reference>
<name>A0ABR2KK58_9EUKA</name>
<proteinExistence type="predicted"/>
<evidence type="ECO:0000259" key="1">
    <source>
        <dbReference type="Pfam" id="PF11929"/>
    </source>
</evidence>